<dbReference type="EMBL" id="QQNB01000001">
    <property type="protein sequence ID" value="RDE07090.1"/>
    <property type="molecule type" value="Genomic_DNA"/>
</dbReference>
<gene>
    <name evidence="1" type="ORF">DVW87_05390</name>
</gene>
<reference evidence="1 2" key="1">
    <citation type="submission" date="2018-07" db="EMBL/GenBank/DDBJ databases">
        <title>a novel species of Sphingomonas isolated from the rhizosphere soil of Araceae plant.</title>
        <authorList>
            <person name="Zhiyong W."/>
            <person name="Qinglan Z."/>
            <person name="Zhiwei F."/>
            <person name="Ding X."/>
            <person name="Gejiao W."/>
            <person name="Shixue Z."/>
        </authorList>
    </citation>
    <scope>NUCLEOTIDE SEQUENCE [LARGE SCALE GENOMIC DNA]</scope>
    <source>
        <strain evidence="1 2">WZY 27</strain>
    </source>
</reference>
<proteinExistence type="predicted"/>
<dbReference type="RefSeq" id="WP_114686670.1">
    <property type="nucleotide sequence ID" value="NZ_QQNB01000001.1"/>
</dbReference>
<dbReference type="AlphaFoldDB" id="A0A369W168"/>
<organism evidence="1 2">
    <name type="scientific">Sphingomonas aracearum</name>
    <dbReference type="NCBI Taxonomy" id="2283317"/>
    <lineage>
        <taxon>Bacteria</taxon>
        <taxon>Pseudomonadati</taxon>
        <taxon>Pseudomonadota</taxon>
        <taxon>Alphaproteobacteria</taxon>
        <taxon>Sphingomonadales</taxon>
        <taxon>Sphingomonadaceae</taxon>
        <taxon>Sphingomonas</taxon>
    </lineage>
</organism>
<keyword evidence="2" id="KW-1185">Reference proteome</keyword>
<evidence type="ECO:0000313" key="2">
    <source>
        <dbReference type="Proteomes" id="UP000253918"/>
    </source>
</evidence>
<dbReference type="OrthoDB" id="7596589at2"/>
<comment type="caution">
    <text evidence="1">The sequence shown here is derived from an EMBL/GenBank/DDBJ whole genome shotgun (WGS) entry which is preliminary data.</text>
</comment>
<protein>
    <submittedName>
        <fullName evidence="1">Uncharacterized protein</fullName>
    </submittedName>
</protein>
<dbReference type="Proteomes" id="UP000253918">
    <property type="component" value="Unassembled WGS sequence"/>
</dbReference>
<name>A0A369W168_9SPHN</name>
<evidence type="ECO:0000313" key="1">
    <source>
        <dbReference type="EMBL" id="RDE07090.1"/>
    </source>
</evidence>
<sequence>MKALLALLPLLATAAADDPLAGLTPGQPVNCIPATNVLSPEILGPTSILYRQSQNRTWQVAPQRTCSPLNVRSRLVVRPSRDRYLCSGDKFYVFTRDSHLPSATCSFGAFTPYERPA</sequence>
<accession>A0A369W168</accession>